<reference evidence="8 9" key="1">
    <citation type="submission" date="2019-03" db="EMBL/GenBank/DDBJ databases">
        <title>Genomic Encyclopedia of Type Strains, Phase IV (KMG-IV): sequencing the most valuable type-strain genomes for metagenomic binning, comparative biology and taxonomic classification.</title>
        <authorList>
            <person name="Goeker M."/>
        </authorList>
    </citation>
    <scope>NUCLEOTIDE SEQUENCE [LARGE SCALE GENOMIC DNA]</scope>
    <source>
        <strain evidence="8 9">DSM 19377</strain>
    </source>
</reference>
<dbReference type="GO" id="GO:0017004">
    <property type="term" value="P:cytochrome complex assembly"/>
    <property type="evidence" value="ECO:0007669"/>
    <property type="project" value="InterPro"/>
</dbReference>
<evidence type="ECO:0000256" key="1">
    <source>
        <dbReference type="ARBA" id="ARBA00004141"/>
    </source>
</evidence>
<keyword evidence="3 6" id="KW-0812">Transmembrane</keyword>
<dbReference type="AlphaFoldDB" id="A0A4R2PBV7"/>
<comment type="caution">
    <text evidence="8">The sequence shown here is derived from an EMBL/GenBank/DDBJ whole genome shotgun (WGS) entry which is preliminary data.</text>
</comment>
<sequence>MADLNLFLAFGAGILSFLSPCSLPLYPGFLSYITGVSVDELRENNGMLQKRAWLHTLFFLIGFSIIFLALALSASLIGMLFSQYNDVIRRIGAILIIFFGLIIIGLFRPAFLMKDRKIAFRERPSGYIGSILIGMGFAAGWTPCSGPILGAVLALGSTNPSAALWYMVAYILGFVVPFVILSFFIGKLNWIKKYGSQVTKIGGYVMIFMGVFLYFDWMSKMTSFLVSRVFGGFTGF</sequence>
<feature type="transmembrane region" description="Helical" evidence="6">
    <location>
        <begin position="127"/>
        <end position="157"/>
    </location>
</feature>
<dbReference type="PANTHER" id="PTHR31272">
    <property type="entry name" value="CYTOCHROME C-TYPE BIOGENESIS PROTEIN HI_1454-RELATED"/>
    <property type="match status" value="1"/>
</dbReference>
<feature type="domain" description="Cytochrome C biogenesis protein transmembrane" evidence="7">
    <location>
        <begin position="5"/>
        <end position="213"/>
    </location>
</feature>
<keyword evidence="4 6" id="KW-1133">Transmembrane helix</keyword>
<feature type="transmembrane region" description="Helical" evidence="6">
    <location>
        <begin position="163"/>
        <end position="186"/>
    </location>
</feature>
<feature type="transmembrane region" description="Helical" evidence="6">
    <location>
        <begin position="198"/>
        <end position="215"/>
    </location>
</feature>
<evidence type="ECO:0000256" key="3">
    <source>
        <dbReference type="ARBA" id="ARBA00022692"/>
    </source>
</evidence>
<dbReference type="InterPro" id="IPR051790">
    <property type="entry name" value="Cytochrome_c-biogenesis_DsbD"/>
</dbReference>
<dbReference type="EMBL" id="SLXK01000002">
    <property type="protein sequence ID" value="TCP31804.1"/>
    <property type="molecule type" value="Genomic_DNA"/>
</dbReference>
<gene>
    <name evidence="8" type="ORF">EV207_102297</name>
</gene>
<evidence type="ECO:0000256" key="5">
    <source>
        <dbReference type="ARBA" id="ARBA00023136"/>
    </source>
</evidence>
<evidence type="ECO:0000256" key="4">
    <source>
        <dbReference type="ARBA" id="ARBA00022989"/>
    </source>
</evidence>
<keyword evidence="5 6" id="KW-0472">Membrane</keyword>
<feature type="transmembrane region" description="Helical" evidence="6">
    <location>
        <begin position="6"/>
        <end position="33"/>
    </location>
</feature>
<accession>A0A4R2PBV7</accession>
<comment type="similarity">
    <text evidence="2">Belongs to the DsbD family.</text>
</comment>
<evidence type="ECO:0000313" key="9">
    <source>
        <dbReference type="Proteomes" id="UP000295416"/>
    </source>
</evidence>
<dbReference type="OrthoDB" id="9803065at2"/>
<name>A0A4R2PBV7_9BACL</name>
<evidence type="ECO:0000256" key="6">
    <source>
        <dbReference type="SAM" id="Phobius"/>
    </source>
</evidence>
<dbReference type="PANTHER" id="PTHR31272:SF4">
    <property type="entry name" value="CYTOCHROME C-TYPE BIOGENESIS PROTEIN HI_1454-RELATED"/>
    <property type="match status" value="1"/>
</dbReference>
<protein>
    <submittedName>
        <fullName evidence="8">Cytochrome c-type biogenesis protein</fullName>
    </submittedName>
</protein>
<evidence type="ECO:0000259" key="7">
    <source>
        <dbReference type="Pfam" id="PF02683"/>
    </source>
</evidence>
<keyword evidence="9" id="KW-1185">Reference proteome</keyword>
<dbReference type="GO" id="GO:0016020">
    <property type="term" value="C:membrane"/>
    <property type="evidence" value="ECO:0007669"/>
    <property type="project" value="UniProtKB-SubCell"/>
</dbReference>
<evidence type="ECO:0000256" key="2">
    <source>
        <dbReference type="ARBA" id="ARBA00006143"/>
    </source>
</evidence>
<proteinExistence type="inferred from homology"/>
<dbReference type="Pfam" id="PF02683">
    <property type="entry name" value="DsbD_TM"/>
    <property type="match status" value="1"/>
</dbReference>
<dbReference type="InterPro" id="IPR003834">
    <property type="entry name" value="Cyt_c_assmbl_TM_dom"/>
</dbReference>
<feature type="transmembrane region" description="Helical" evidence="6">
    <location>
        <begin position="87"/>
        <end position="107"/>
    </location>
</feature>
<feature type="transmembrane region" description="Helical" evidence="6">
    <location>
        <begin position="54"/>
        <end position="81"/>
    </location>
</feature>
<organism evidence="8 9">
    <name type="scientific">Scopulibacillus darangshiensis</name>
    <dbReference type="NCBI Taxonomy" id="442528"/>
    <lineage>
        <taxon>Bacteria</taxon>
        <taxon>Bacillati</taxon>
        <taxon>Bacillota</taxon>
        <taxon>Bacilli</taxon>
        <taxon>Bacillales</taxon>
        <taxon>Sporolactobacillaceae</taxon>
        <taxon>Scopulibacillus</taxon>
    </lineage>
</organism>
<comment type="subcellular location">
    <subcellularLocation>
        <location evidence="1">Membrane</location>
        <topology evidence="1">Multi-pass membrane protein</topology>
    </subcellularLocation>
</comment>
<evidence type="ECO:0000313" key="8">
    <source>
        <dbReference type="EMBL" id="TCP31804.1"/>
    </source>
</evidence>
<dbReference type="Proteomes" id="UP000295416">
    <property type="component" value="Unassembled WGS sequence"/>
</dbReference>
<dbReference type="RefSeq" id="WP_132743526.1">
    <property type="nucleotide sequence ID" value="NZ_SLXK01000002.1"/>
</dbReference>